<keyword evidence="12 18" id="KW-1015">Disulfide bond</keyword>
<feature type="disulfide bond" evidence="18">
    <location>
        <begin position="29"/>
        <end position="128"/>
    </location>
</feature>
<evidence type="ECO:0000256" key="4">
    <source>
        <dbReference type="ARBA" id="ARBA00022525"/>
    </source>
</evidence>
<dbReference type="KEGG" id="emc:129346392"/>
<evidence type="ECO:0000256" key="7">
    <source>
        <dbReference type="ARBA" id="ARBA00022690"/>
    </source>
</evidence>
<evidence type="ECO:0000256" key="13">
    <source>
        <dbReference type="ARBA" id="ARBA00023180"/>
    </source>
</evidence>
<evidence type="ECO:0000256" key="6">
    <source>
        <dbReference type="ARBA" id="ARBA00022608"/>
    </source>
</evidence>
<proteinExistence type="inferred from homology"/>
<evidence type="ECO:0000256" key="17">
    <source>
        <dbReference type="PIRSR" id="PIRSR601820-1"/>
    </source>
</evidence>
<dbReference type="InterPro" id="IPR008993">
    <property type="entry name" value="TIMP-like_OB-fold"/>
</dbReference>
<feature type="signal peptide" evidence="19">
    <location>
        <begin position="1"/>
        <end position="26"/>
    </location>
</feature>
<comment type="similarity">
    <text evidence="2">Belongs to the protease inhibitor I35 (TIMP) family.</text>
</comment>
<sequence>MDSAKMCGLLAASFLLLTLLWDPTAACSCAPRHPQTAYCNADIVIKAKFVGVSKQPMNISIGEPVSWVRYEIKTTKVFKAPEVMQDVRFLYTPAVASVCGYEHNAPLKGEEYIIAGMLEGDRVMITACSFIQPWSQLSPAQKRGLSLTYSKGCSCMVVPCTSMPCSVTSDSQCLWTDGIGSRIWDGSQAKRLACLPRSNTSDLCAWESLNTQGPGNLRRVLLRQ</sequence>
<feature type="domain" description="NTR" evidence="20">
    <location>
        <begin position="27"/>
        <end position="153"/>
    </location>
</feature>
<gene>
    <name evidence="22" type="primary">TIMP1</name>
</gene>
<dbReference type="GeneID" id="129346392"/>
<dbReference type="CTD" id="7076"/>
<evidence type="ECO:0000256" key="10">
    <source>
        <dbReference type="ARBA" id="ARBA00022833"/>
    </source>
</evidence>
<evidence type="ECO:0000256" key="8">
    <source>
        <dbReference type="ARBA" id="ARBA00022723"/>
    </source>
</evidence>
<dbReference type="InterPro" id="IPR001820">
    <property type="entry name" value="TIMP"/>
</dbReference>
<dbReference type="AlphaFoldDB" id="A0AA97KP15"/>
<feature type="disulfide bond" evidence="18">
    <location>
        <begin position="173"/>
        <end position="194"/>
    </location>
</feature>
<protein>
    <recommendedName>
        <fullName evidence="3">Metalloproteinase inhibitor 1</fullName>
    </recommendedName>
    <alternativeName>
        <fullName evidence="16">Tissue inhibitor of metalloproteinases 1</fullName>
    </alternativeName>
</protein>
<feature type="disulfide bond" evidence="18">
    <location>
        <begin position="155"/>
        <end position="204"/>
    </location>
</feature>
<dbReference type="GO" id="GO:0008191">
    <property type="term" value="F:metalloendopeptidase inhibitor activity"/>
    <property type="evidence" value="ECO:0007669"/>
    <property type="project" value="InterPro"/>
</dbReference>
<name>A0AA97KP15_EUBMA</name>
<evidence type="ECO:0000256" key="3">
    <source>
        <dbReference type="ARBA" id="ARBA00013524"/>
    </source>
</evidence>
<keyword evidence="9 19" id="KW-0732">Signal</keyword>
<dbReference type="GO" id="GO:0005615">
    <property type="term" value="C:extracellular space"/>
    <property type="evidence" value="ECO:0007669"/>
    <property type="project" value="TreeGrafter"/>
</dbReference>
<evidence type="ECO:0000256" key="15">
    <source>
        <dbReference type="ARBA" id="ARBA00025946"/>
    </source>
</evidence>
<feature type="disulfide bond" evidence="18">
    <location>
        <begin position="39"/>
        <end position="153"/>
    </location>
</feature>
<evidence type="ECO:0000256" key="11">
    <source>
        <dbReference type="ARBA" id="ARBA00023030"/>
    </source>
</evidence>
<dbReference type="GO" id="GO:0009725">
    <property type="term" value="P:response to hormone"/>
    <property type="evidence" value="ECO:0007669"/>
    <property type="project" value="TreeGrafter"/>
</dbReference>
<feature type="disulfide bond" evidence="18">
    <location>
        <begin position="27"/>
        <end position="99"/>
    </location>
</feature>
<accession>A0AA97KP15</accession>
<dbReference type="PANTHER" id="PTHR11844">
    <property type="entry name" value="METALLOPROTEASE INHIBITOR"/>
    <property type="match status" value="1"/>
</dbReference>
<dbReference type="GO" id="GO:0051045">
    <property type="term" value="P:negative regulation of membrane protein ectodomain proteolysis"/>
    <property type="evidence" value="ECO:0007669"/>
    <property type="project" value="TreeGrafter"/>
</dbReference>
<feature type="disulfide bond" evidence="18">
    <location>
        <begin position="160"/>
        <end position="165"/>
    </location>
</feature>
<evidence type="ECO:0000256" key="19">
    <source>
        <dbReference type="SAM" id="SignalP"/>
    </source>
</evidence>
<evidence type="ECO:0000256" key="18">
    <source>
        <dbReference type="PIRSR" id="PIRSR601820-3"/>
    </source>
</evidence>
<organism evidence="21 22">
    <name type="scientific">Eublepharis macularius</name>
    <name type="common">Leopard gecko</name>
    <name type="synonym">Cyrtodactylus macularius</name>
    <dbReference type="NCBI Taxonomy" id="481883"/>
    <lineage>
        <taxon>Eukaryota</taxon>
        <taxon>Metazoa</taxon>
        <taxon>Chordata</taxon>
        <taxon>Craniata</taxon>
        <taxon>Vertebrata</taxon>
        <taxon>Euteleostomi</taxon>
        <taxon>Lepidosauria</taxon>
        <taxon>Squamata</taxon>
        <taxon>Bifurcata</taxon>
        <taxon>Gekkota</taxon>
        <taxon>Eublepharidae</taxon>
        <taxon>Eublepharinae</taxon>
        <taxon>Eublepharis</taxon>
    </lineage>
</organism>
<keyword evidence="21" id="KW-1185">Reference proteome</keyword>
<dbReference type="InterPro" id="IPR001134">
    <property type="entry name" value="Netrin_domain"/>
</dbReference>
<evidence type="ECO:0000256" key="16">
    <source>
        <dbReference type="ARBA" id="ARBA00030100"/>
    </source>
</evidence>
<dbReference type="GO" id="GO:0031012">
    <property type="term" value="C:extracellular matrix"/>
    <property type="evidence" value="ECO:0007669"/>
    <property type="project" value="TreeGrafter"/>
</dbReference>
<keyword evidence="11" id="KW-0339">Growth factor</keyword>
<dbReference type="Gene3D" id="3.90.370.10">
    <property type="entry name" value="Tissue inhibitor of metalloproteinase-1. Chain B, domain 1"/>
    <property type="match status" value="1"/>
</dbReference>
<dbReference type="Proteomes" id="UP001190640">
    <property type="component" value="Chromosome 19"/>
</dbReference>
<dbReference type="RefSeq" id="XP_054859717.1">
    <property type="nucleotide sequence ID" value="XM_055003742.1"/>
</dbReference>
<evidence type="ECO:0000256" key="9">
    <source>
        <dbReference type="ARBA" id="ARBA00022729"/>
    </source>
</evidence>
<evidence type="ECO:0000256" key="12">
    <source>
        <dbReference type="ARBA" id="ARBA00023157"/>
    </source>
</evidence>
<keyword evidence="14" id="KW-0481">Metalloenzyme inhibitor</keyword>
<feature type="binding site" evidence="17">
    <location>
        <position position="27"/>
    </location>
    <ligand>
        <name>Zn(2+)</name>
        <dbReference type="ChEBI" id="CHEBI:29105"/>
        <note>ligand shared with metalloproteinase partner</note>
    </ligand>
</feature>
<dbReference type="GO" id="GO:0046872">
    <property type="term" value="F:metal ion binding"/>
    <property type="evidence" value="ECO:0007669"/>
    <property type="project" value="UniProtKB-KW"/>
</dbReference>
<comment type="subcellular location">
    <subcellularLocation>
        <location evidence="1">Secreted</location>
    </subcellularLocation>
</comment>
<dbReference type="GO" id="GO:0008083">
    <property type="term" value="F:growth factor activity"/>
    <property type="evidence" value="ECO:0007669"/>
    <property type="project" value="UniProtKB-KW"/>
</dbReference>
<dbReference type="PROSITE" id="PS50189">
    <property type="entry name" value="NTR"/>
    <property type="match status" value="1"/>
</dbReference>
<dbReference type="SUPFAM" id="SSF50242">
    <property type="entry name" value="TIMP-like"/>
    <property type="match status" value="1"/>
</dbReference>
<keyword evidence="6 22" id="KW-0483">Metalloprotease inhibitor</keyword>
<dbReference type="SMART" id="SM00206">
    <property type="entry name" value="NTR"/>
    <property type="match status" value="1"/>
</dbReference>
<evidence type="ECO:0000256" key="14">
    <source>
        <dbReference type="ARBA" id="ARBA00023215"/>
    </source>
</evidence>
<dbReference type="PANTHER" id="PTHR11844:SF20">
    <property type="entry name" value="METALLOPROTEINASE INHIBITOR 1"/>
    <property type="match status" value="1"/>
</dbReference>
<evidence type="ECO:0000256" key="2">
    <source>
        <dbReference type="ARBA" id="ARBA00011027"/>
    </source>
</evidence>
<dbReference type="GO" id="GO:0002020">
    <property type="term" value="F:protease binding"/>
    <property type="evidence" value="ECO:0007669"/>
    <property type="project" value="TreeGrafter"/>
</dbReference>
<keyword evidence="7 22" id="KW-0646">Protease inhibitor</keyword>
<dbReference type="InterPro" id="IPR027465">
    <property type="entry name" value="TIMP_C"/>
</dbReference>
<evidence type="ECO:0000256" key="5">
    <source>
        <dbReference type="ARBA" id="ARBA00022553"/>
    </source>
</evidence>
<feature type="chain" id="PRO_5041713004" description="Metalloproteinase inhibitor 1" evidence="19">
    <location>
        <begin position="27"/>
        <end position="224"/>
    </location>
</feature>
<evidence type="ECO:0000313" key="21">
    <source>
        <dbReference type="Proteomes" id="UP001190640"/>
    </source>
</evidence>
<keyword evidence="4" id="KW-0964">Secreted</keyword>
<evidence type="ECO:0000256" key="1">
    <source>
        <dbReference type="ARBA" id="ARBA00004613"/>
    </source>
</evidence>
<dbReference type="GO" id="GO:0034097">
    <property type="term" value="P:response to cytokine"/>
    <property type="evidence" value="ECO:0007669"/>
    <property type="project" value="TreeGrafter"/>
</dbReference>
<dbReference type="Pfam" id="PF00965">
    <property type="entry name" value="TIMP"/>
    <property type="match status" value="1"/>
</dbReference>
<keyword evidence="10 17" id="KW-0862">Zinc</keyword>
<comment type="subunit">
    <text evidence="15">Interacts with MMP1, MMP3, MMP10 and MMP13, but has only very low affinity for MMP14. Interacts with CD63; identified in a complex with CD63 and ITGB1.</text>
</comment>
<evidence type="ECO:0000313" key="22">
    <source>
        <dbReference type="RefSeq" id="XP_054859717.1"/>
    </source>
</evidence>
<keyword evidence="13" id="KW-0325">Glycoprotein</keyword>
<evidence type="ECO:0000259" key="20">
    <source>
        <dbReference type="PROSITE" id="PS50189"/>
    </source>
</evidence>
<reference evidence="22" key="1">
    <citation type="submission" date="2025-08" db="UniProtKB">
        <authorList>
            <consortium name="RefSeq"/>
        </authorList>
    </citation>
    <scope>IDENTIFICATION</scope>
    <source>
        <tissue evidence="22">Blood</tissue>
    </source>
</reference>
<keyword evidence="5" id="KW-0597">Phosphoprotein</keyword>
<dbReference type="Gene3D" id="2.40.50.120">
    <property type="match status" value="1"/>
</dbReference>
<keyword evidence="8 17" id="KW-0479">Metal-binding</keyword>